<comment type="subcellular location">
    <subcellularLocation>
        <location evidence="1">Cell surface</location>
    </subcellularLocation>
</comment>
<sequence length="150" mass="16482">MRILSNEKGFTLIEVIAAIIIFSVSLLLFNVYFVNSFSNIKRQDSQLVAMNIARQFAEQWKAGNGTLIDKDGTTLLATSSYKKIAEKESEILGESFLLSNVTLNGITYEPTIVINKLEPLYTIQITVKQAGGDSILATLHTAIANPKKGD</sequence>
<feature type="transmembrane region" description="Helical" evidence="3">
    <location>
        <begin position="12"/>
        <end position="33"/>
    </location>
</feature>
<accession>A0A848CZT8</accession>
<dbReference type="RefSeq" id="WP_168975362.1">
    <property type="nucleotide sequence ID" value="NZ_JABAGO010000021.1"/>
</dbReference>
<dbReference type="GO" id="GO:0009986">
    <property type="term" value="C:cell surface"/>
    <property type="evidence" value="ECO:0007669"/>
    <property type="project" value="UniProtKB-SubCell"/>
</dbReference>
<comment type="caution">
    <text evidence="4">The sequence shown here is derived from an EMBL/GenBank/DDBJ whole genome shotgun (WGS) entry which is preliminary data.</text>
</comment>
<evidence type="ECO:0000313" key="4">
    <source>
        <dbReference type="EMBL" id="NME99016.1"/>
    </source>
</evidence>
<reference evidence="4 5" key="1">
    <citation type="submission" date="2020-04" db="EMBL/GenBank/DDBJ databases">
        <authorList>
            <person name="Hitch T.C.A."/>
            <person name="Wylensek D."/>
            <person name="Clavel T."/>
        </authorList>
    </citation>
    <scope>NUCLEOTIDE SEQUENCE [LARGE SCALE GENOMIC DNA]</scope>
    <source>
        <strain evidence="4 5">WB01_D5_05</strain>
    </source>
</reference>
<dbReference type="InterPro" id="IPR012902">
    <property type="entry name" value="N_methyl_site"/>
</dbReference>
<evidence type="ECO:0000313" key="5">
    <source>
        <dbReference type="Proteomes" id="UP000561326"/>
    </source>
</evidence>
<proteinExistence type="predicted"/>
<dbReference type="AlphaFoldDB" id="A0A848CZT8"/>
<name>A0A848CZT8_ANEAE</name>
<evidence type="ECO:0000256" key="1">
    <source>
        <dbReference type="ARBA" id="ARBA00004241"/>
    </source>
</evidence>
<evidence type="ECO:0000256" key="2">
    <source>
        <dbReference type="ARBA" id="ARBA00023287"/>
    </source>
</evidence>
<evidence type="ECO:0000256" key="3">
    <source>
        <dbReference type="SAM" id="Phobius"/>
    </source>
</evidence>
<protein>
    <submittedName>
        <fullName evidence="4">Type II secretion system protein</fullName>
    </submittedName>
</protein>
<dbReference type="PROSITE" id="PS00409">
    <property type="entry name" value="PROKAR_NTER_METHYL"/>
    <property type="match status" value="1"/>
</dbReference>
<organism evidence="4 5">
    <name type="scientific">Aneurinibacillus aneurinilyticus</name>
    <name type="common">Bacillus aneurinolyticus</name>
    <dbReference type="NCBI Taxonomy" id="1391"/>
    <lineage>
        <taxon>Bacteria</taxon>
        <taxon>Bacillati</taxon>
        <taxon>Bacillota</taxon>
        <taxon>Bacilli</taxon>
        <taxon>Bacillales</taxon>
        <taxon>Paenibacillaceae</taxon>
        <taxon>Aneurinibacillus group</taxon>
        <taxon>Aneurinibacillus</taxon>
    </lineage>
</organism>
<dbReference type="NCBIfam" id="TIGR02532">
    <property type="entry name" value="IV_pilin_GFxxxE"/>
    <property type="match status" value="1"/>
</dbReference>
<dbReference type="Proteomes" id="UP000561326">
    <property type="component" value="Unassembled WGS sequence"/>
</dbReference>
<keyword evidence="3" id="KW-0472">Membrane</keyword>
<keyword evidence="2" id="KW-0178">Competence</keyword>
<gene>
    <name evidence="4" type="ORF">HF838_12180</name>
</gene>
<dbReference type="GO" id="GO:0030420">
    <property type="term" value="P:establishment of competence for transformation"/>
    <property type="evidence" value="ECO:0007669"/>
    <property type="project" value="UniProtKB-KW"/>
</dbReference>
<dbReference type="Pfam" id="PF07963">
    <property type="entry name" value="N_methyl"/>
    <property type="match status" value="1"/>
</dbReference>
<keyword evidence="3" id="KW-0812">Transmembrane</keyword>
<dbReference type="EMBL" id="JABAGO010000021">
    <property type="protein sequence ID" value="NME99016.1"/>
    <property type="molecule type" value="Genomic_DNA"/>
</dbReference>
<keyword evidence="3" id="KW-1133">Transmembrane helix</keyword>